<evidence type="ECO:0000313" key="4">
    <source>
        <dbReference type="EMBL" id="PLW84129.1"/>
    </source>
</evidence>
<accession>A0A2N5Y6Y0</accession>
<dbReference type="GO" id="GO:0015562">
    <property type="term" value="F:efflux transmembrane transporter activity"/>
    <property type="evidence" value="ECO:0007669"/>
    <property type="project" value="TreeGrafter"/>
</dbReference>
<comment type="caution">
    <text evidence="4">The sequence shown here is derived from an EMBL/GenBank/DDBJ whole genome shotgun (WGS) entry which is preliminary data.</text>
</comment>
<dbReference type="Gene3D" id="2.40.30.170">
    <property type="match status" value="1"/>
</dbReference>
<sequence length="397" mass="42709">MKVKIPGTLMAAAVVMAVGVVVAYVLLVARPAPEPQAPATAALPLVDVMTVEPAPRELSVTTQGTVRPAREIDLVSRVAGRVQSVAAEFAAGGFFRATDVLVDVEDVDYRFAIARMESQVAAARQRLAEEEGRALQARREWRDLGNAQGNALFLREPQLASARAALKAAEADLDAAQLDLERTRIVAPFNGRISEKYVDTGQYVTPGTRVARVYATDVVEVRLPLTDRQVALLDLPLHYRAQEGAVALPDVTLQATFGNRDWQWQGRIVRTDANIDENSRMVFAVAEVTDPFARGADGVRPPLAPGMFVSATISGRSMDAVTGLPRSAMHSDGTVMLVDSRQQLVKRKVDVLQSDTGQVWVQGLLRGDRVVVRQSAVAIAGMAVDVNEVDGLAGAGR</sequence>
<dbReference type="PANTHER" id="PTHR30469">
    <property type="entry name" value="MULTIDRUG RESISTANCE PROTEIN MDTA"/>
    <property type="match status" value="1"/>
</dbReference>
<feature type="transmembrane region" description="Helical" evidence="3">
    <location>
        <begin position="7"/>
        <end position="27"/>
    </location>
</feature>
<dbReference type="EMBL" id="PKLZ01000001">
    <property type="protein sequence ID" value="PLW84129.1"/>
    <property type="molecule type" value="Genomic_DNA"/>
</dbReference>
<proteinExistence type="inferred from homology"/>
<keyword evidence="3" id="KW-1133">Transmembrane helix</keyword>
<dbReference type="AlphaFoldDB" id="A0A2N5Y6Y0"/>
<dbReference type="Gene3D" id="1.10.287.470">
    <property type="entry name" value="Helix hairpin bin"/>
    <property type="match status" value="1"/>
</dbReference>
<dbReference type="OrthoDB" id="5730196at2"/>
<keyword evidence="2" id="KW-0175">Coiled coil</keyword>
<evidence type="ECO:0000256" key="3">
    <source>
        <dbReference type="SAM" id="Phobius"/>
    </source>
</evidence>
<dbReference type="SUPFAM" id="SSF111369">
    <property type="entry name" value="HlyD-like secretion proteins"/>
    <property type="match status" value="1"/>
</dbReference>
<evidence type="ECO:0000256" key="1">
    <source>
        <dbReference type="ARBA" id="ARBA00009477"/>
    </source>
</evidence>
<dbReference type="Proteomes" id="UP000234845">
    <property type="component" value="Unassembled WGS sequence"/>
</dbReference>
<organism evidence="4 5">
    <name type="scientific">Kineobactrum sediminis</name>
    <dbReference type="NCBI Taxonomy" id="1905677"/>
    <lineage>
        <taxon>Bacteria</taxon>
        <taxon>Pseudomonadati</taxon>
        <taxon>Pseudomonadota</taxon>
        <taxon>Gammaproteobacteria</taxon>
        <taxon>Cellvibrionales</taxon>
        <taxon>Halieaceae</taxon>
        <taxon>Kineobactrum</taxon>
    </lineage>
</organism>
<keyword evidence="5" id="KW-1185">Reference proteome</keyword>
<keyword evidence="3" id="KW-0472">Membrane</keyword>
<keyword evidence="3" id="KW-0812">Transmembrane</keyword>
<dbReference type="GO" id="GO:1990281">
    <property type="term" value="C:efflux pump complex"/>
    <property type="evidence" value="ECO:0007669"/>
    <property type="project" value="TreeGrafter"/>
</dbReference>
<evidence type="ECO:0000256" key="2">
    <source>
        <dbReference type="SAM" id="Coils"/>
    </source>
</evidence>
<dbReference type="NCBIfam" id="TIGR01730">
    <property type="entry name" value="RND_mfp"/>
    <property type="match status" value="1"/>
</dbReference>
<dbReference type="PANTHER" id="PTHR30469:SF12">
    <property type="entry name" value="MULTIDRUG RESISTANCE PROTEIN MDTA"/>
    <property type="match status" value="1"/>
</dbReference>
<evidence type="ECO:0000313" key="5">
    <source>
        <dbReference type="Proteomes" id="UP000234845"/>
    </source>
</evidence>
<reference evidence="5" key="1">
    <citation type="submission" date="2017-11" db="EMBL/GenBank/DDBJ databases">
        <title>The draft genome sequence of Chromatocurvus sp. F02.</title>
        <authorList>
            <person name="Du Z.-J."/>
            <person name="Chang Y.-Q."/>
        </authorList>
    </citation>
    <scope>NUCLEOTIDE SEQUENCE [LARGE SCALE GENOMIC DNA]</scope>
    <source>
        <strain evidence="5">F02</strain>
    </source>
</reference>
<gene>
    <name evidence="4" type="ORF">CWI75_01905</name>
</gene>
<feature type="coiled-coil region" evidence="2">
    <location>
        <begin position="113"/>
        <end position="186"/>
    </location>
</feature>
<name>A0A2N5Y6Y0_9GAMM</name>
<dbReference type="Gene3D" id="2.40.50.100">
    <property type="match status" value="1"/>
</dbReference>
<dbReference type="Gene3D" id="2.40.420.20">
    <property type="match status" value="1"/>
</dbReference>
<protein>
    <submittedName>
        <fullName evidence="4">Efflux transporter periplasmic adaptor subunit</fullName>
    </submittedName>
</protein>
<dbReference type="InterPro" id="IPR006143">
    <property type="entry name" value="RND_pump_MFP"/>
</dbReference>
<comment type="similarity">
    <text evidence="1">Belongs to the membrane fusion protein (MFP) (TC 8.A.1) family.</text>
</comment>